<dbReference type="PROSITE" id="PS51257">
    <property type="entry name" value="PROKAR_LIPOPROTEIN"/>
    <property type="match status" value="1"/>
</dbReference>
<comment type="caution">
    <text evidence="1">The sequence shown here is derived from an EMBL/GenBank/DDBJ whole genome shotgun (WGS) entry which is preliminary data.</text>
</comment>
<accession>A0ABS5SWM2</accession>
<protein>
    <submittedName>
        <fullName evidence="1">DUF943 family protein</fullName>
    </submittedName>
</protein>
<sequence length="154" mass="18101">MKVNYKTTLFALLFFACLLLSCVLWLSLRTVEIVAVHENDNHSYILVKNFPLTEQGKINWWLKNKKMLSVTYNIPKPTQDGFFTVIFWDFGDGYKETDGYDRLCFEDMKPPRNCIDKNSLMSVVSSKNTGLYFRLDSGKYYIKESGNMEKRKYE</sequence>
<organism evidence="1 2">
    <name type="scientific">Rosenbergiella gaditana</name>
    <dbReference type="NCBI Taxonomy" id="2726987"/>
    <lineage>
        <taxon>Bacteria</taxon>
        <taxon>Pseudomonadati</taxon>
        <taxon>Pseudomonadota</taxon>
        <taxon>Gammaproteobacteria</taxon>
        <taxon>Enterobacterales</taxon>
        <taxon>Erwiniaceae</taxon>
        <taxon>Rosenbergiella</taxon>
    </lineage>
</organism>
<dbReference type="InterPro" id="IPR010351">
    <property type="entry name" value="DUF943"/>
</dbReference>
<evidence type="ECO:0000313" key="2">
    <source>
        <dbReference type="Proteomes" id="UP000790096"/>
    </source>
</evidence>
<gene>
    <name evidence="1" type="ORF">HH682_05340</name>
</gene>
<dbReference type="RefSeq" id="WP_214236573.1">
    <property type="nucleotide sequence ID" value="NZ_JABBFR010000005.1"/>
</dbReference>
<dbReference type="Pfam" id="PF06092">
    <property type="entry name" value="DUF943"/>
    <property type="match status" value="1"/>
</dbReference>
<name>A0ABS5SWM2_9GAMM</name>
<dbReference type="Proteomes" id="UP000790096">
    <property type="component" value="Unassembled WGS sequence"/>
</dbReference>
<reference evidence="1 2" key="1">
    <citation type="submission" date="2020-04" db="EMBL/GenBank/DDBJ databases">
        <title>Genome sequencing of Rosenbergiella species.</title>
        <authorList>
            <person name="Alvarez-Perez S."/>
            <person name="Lievens B."/>
        </authorList>
    </citation>
    <scope>NUCLEOTIDE SEQUENCE [LARGE SCALE GENOMIC DNA]</scope>
    <source>
        <strain evidence="1 2">S61</strain>
    </source>
</reference>
<dbReference type="EMBL" id="JABBFR010000005">
    <property type="protein sequence ID" value="MBT0723873.1"/>
    <property type="molecule type" value="Genomic_DNA"/>
</dbReference>
<proteinExistence type="predicted"/>
<keyword evidence="2" id="KW-1185">Reference proteome</keyword>
<evidence type="ECO:0000313" key="1">
    <source>
        <dbReference type="EMBL" id="MBT0723873.1"/>
    </source>
</evidence>